<dbReference type="OrthoDB" id="3540210at2759"/>
<feature type="transmembrane region" description="Helical" evidence="1">
    <location>
        <begin position="183"/>
        <end position="205"/>
    </location>
</feature>
<protein>
    <submittedName>
        <fullName evidence="2">Uncharacterized protein</fullName>
    </submittedName>
</protein>
<dbReference type="Proteomes" id="UP000800093">
    <property type="component" value="Unassembled WGS sequence"/>
</dbReference>
<evidence type="ECO:0000313" key="3">
    <source>
        <dbReference type="Proteomes" id="UP000800093"/>
    </source>
</evidence>
<keyword evidence="3" id="KW-1185">Reference proteome</keyword>
<keyword evidence="1" id="KW-0472">Membrane</keyword>
<feature type="transmembrane region" description="Helical" evidence="1">
    <location>
        <begin position="32"/>
        <end position="54"/>
    </location>
</feature>
<dbReference type="EMBL" id="ML986584">
    <property type="protein sequence ID" value="KAF2268910.1"/>
    <property type="molecule type" value="Genomic_DNA"/>
</dbReference>
<proteinExistence type="predicted"/>
<dbReference type="AlphaFoldDB" id="A0A9P4KHS7"/>
<accession>A0A9P4KHS7</accession>
<sequence length="674" mass="75640">MASCLDHQDVLRGLWTEHATDSAFITVEESSASMIVIIVAIALALALPRLSILIKLGSNAIIKKLASHTQGYGKLEIDDERNAEFQLAPEGGGEGFELQPLQPAHHRHTNWDDETDLIAGAVEINNIILEGTSVENMAARFAKEAKDLLFVERIQLSATKLDTLETISQKLTGILANIKEHPLMITLLSTLSFLFFALFIGYQAIAVCAAQIIGPTLARSASPHTGAWFPEILDNVHMSNISMLSSVNDFHTDMMFKAVAYADTCYKSNARSSECGLFYLPQLPYKETHNATCPFQDGMCLLGLNSAYELDTGFSDARLLGINYKDIVQFRIHKTCSPLVADEPFVKSIKTNHKGSRYVEYHYGDGFGCVGDGNKTFAEEVKPDQSDPYYVIREIRSDTLQLPASKSPRQWRPELQVPNSRVSLTFIRPINILYTKASSDPIFPATLELSNSEHGSMMQHGDRLYSTPHKRSTVLACADSIEIRNPLNNEIWHLRYQNLTQLKSPAWQKVLPSLRMINTSYLAPDYFVTRYTLASAHFNAPRRIRQFYSSPLDPEQWKLEVRRAFHTKLALTQFHVWGIAQGLGYELPRAHDLLADSLFGENGVDARGRIVFPAHGYRNIKVAELMVFLGVSFTAWLVTVGVEDTVLLVWVIRRVVVVWKGPVSSQLTRIWQRI</sequence>
<comment type="caution">
    <text evidence="2">The sequence shown here is derived from an EMBL/GenBank/DDBJ whole genome shotgun (WGS) entry which is preliminary data.</text>
</comment>
<reference evidence="3" key="1">
    <citation type="journal article" date="2020" name="Stud. Mycol.">
        <title>101 Dothideomycetes genomes: A test case for predicting lifestyles and emergence of pathogens.</title>
        <authorList>
            <person name="Haridas S."/>
            <person name="Albert R."/>
            <person name="Binder M."/>
            <person name="Bloem J."/>
            <person name="LaButti K."/>
            <person name="Salamov A."/>
            <person name="Andreopoulos B."/>
            <person name="Baker S."/>
            <person name="Barry K."/>
            <person name="Bills G."/>
            <person name="Bluhm B."/>
            <person name="Cannon C."/>
            <person name="Castanera R."/>
            <person name="Culley D."/>
            <person name="Daum C."/>
            <person name="Ezra D."/>
            <person name="Gonzalez J."/>
            <person name="Henrissat B."/>
            <person name="Kuo A."/>
            <person name="Liang C."/>
            <person name="Lipzen A."/>
            <person name="Lutzoni F."/>
            <person name="Magnuson J."/>
            <person name="Mondo S."/>
            <person name="Nolan M."/>
            <person name="Ohm R."/>
            <person name="Pangilinan J."/>
            <person name="Park H.-J."/>
            <person name="Ramirez L."/>
            <person name="Alfaro M."/>
            <person name="Sun H."/>
            <person name="Tritt A."/>
            <person name="Yoshinaga Y."/>
            <person name="Zwiers L.-H."/>
            <person name="Turgeon B."/>
            <person name="Goodwin S."/>
            <person name="Spatafora J."/>
            <person name="Crous P."/>
            <person name="Grigoriev I."/>
        </authorList>
    </citation>
    <scope>NUCLEOTIDE SEQUENCE [LARGE SCALE GENOMIC DNA]</scope>
    <source>
        <strain evidence="3">CBS 304.66</strain>
    </source>
</reference>
<keyword evidence="1" id="KW-1133">Transmembrane helix</keyword>
<name>A0A9P4KHS7_9PLEO</name>
<evidence type="ECO:0000256" key="1">
    <source>
        <dbReference type="SAM" id="Phobius"/>
    </source>
</evidence>
<evidence type="ECO:0000313" key="2">
    <source>
        <dbReference type="EMBL" id="KAF2268910.1"/>
    </source>
</evidence>
<gene>
    <name evidence="2" type="ORF">CC78DRAFT_529546</name>
</gene>
<keyword evidence="1" id="KW-0812">Transmembrane</keyword>
<organism evidence="2 3">
    <name type="scientific">Lojkania enalia</name>
    <dbReference type="NCBI Taxonomy" id="147567"/>
    <lineage>
        <taxon>Eukaryota</taxon>
        <taxon>Fungi</taxon>
        <taxon>Dikarya</taxon>
        <taxon>Ascomycota</taxon>
        <taxon>Pezizomycotina</taxon>
        <taxon>Dothideomycetes</taxon>
        <taxon>Pleosporomycetidae</taxon>
        <taxon>Pleosporales</taxon>
        <taxon>Pleosporales incertae sedis</taxon>
        <taxon>Lojkania</taxon>
    </lineage>
</organism>